<dbReference type="Proteomes" id="UP000184275">
    <property type="component" value="Unassembled WGS sequence"/>
</dbReference>
<sequence length="246" mass="27082">MNKIRNQARVNEIGGIANTILRIYRADSSVQEDVYLKNVMAEVEELSGRITSAILQDKVVSNLDDADYIRDEALRAFGKLVAGYSAHPSDEKKNAALALKIIYDKYTKAGIINASYVEESSMLESFLEELSSAEAQANMEKLDGVSELANNIRAAQDSFNEANDDYAKLKASKTECATYLKKSILSIFNEQIEPYLSAMALIGNTSLAEFSKNLDSEISRLNESIAKHQKKGPNAEENLAGDRAQA</sequence>
<evidence type="ECO:0000313" key="4">
    <source>
        <dbReference type="Proteomes" id="UP000184275"/>
    </source>
</evidence>
<dbReference type="AlphaFoldDB" id="A0A1M6WCQ1"/>
<dbReference type="InterPro" id="IPR046228">
    <property type="entry name" value="DUF6261"/>
</dbReference>
<organism evidence="3 4">
    <name type="scientific">Fibrobacter intestinalis</name>
    <dbReference type="NCBI Taxonomy" id="28122"/>
    <lineage>
        <taxon>Bacteria</taxon>
        <taxon>Pseudomonadati</taxon>
        <taxon>Fibrobacterota</taxon>
        <taxon>Fibrobacteria</taxon>
        <taxon>Fibrobacterales</taxon>
        <taxon>Fibrobacteraceae</taxon>
        <taxon>Fibrobacter</taxon>
    </lineage>
</organism>
<dbReference type="RefSeq" id="WP_073305167.1">
    <property type="nucleotide sequence ID" value="NZ_FRAW01000023.1"/>
</dbReference>
<reference evidence="4" key="1">
    <citation type="submission" date="2016-11" db="EMBL/GenBank/DDBJ databases">
        <authorList>
            <person name="Varghese N."/>
            <person name="Submissions S."/>
        </authorList>
    </citation>
    <scope>NUCLEOTIDE SEQUENCE [LARGE SCALE GENOMIC DNA]</scope>
    <source>
        <strain evidence="4">UWOS</strain>
    </source>
</reference>
<protein>
    <submittedName>
        <fullName evidence="3">Uncharacterized protein</fullName>
    </submittedName>
</protein>
<keyword evidence="4" id="KW-1185">Reference proteome</keyword>
<accession>A0A1M6WCQ1</accession>
<proteinExistence type="predicted"/>
<feature type="region of interest" description="Disordered" evidence="2">
    <location>
        <begin position="226"/>
        <end position="246"/>
    </location>
</feature>
<gene>
    <name evidence="3" type="ORF">SAMN05720469_12328</name>
</gene>
<evidence type="ECO:0000256" key="2">
    <source>
        <dbReference type="SAM" id="MobiDB-lite"/>
    </source>
</evidence>
<dbReference type="Pfam" id="PF19775">
    <property type="entry name" value="DUF6261"/>
    <property type="match status" value="1"/>
</dbReference>
<evidence type="ECO:0000313" key="3">
    <source>
        <dbReference type="EMBL" id="SHK91429.1"/>
    </source>
</evidence>
<feature type="coiled-coil region" evidence="1">
    <location>
        <begin position="145"/>
        <end position="172"/>
    </location>
</feature>
<name>A0A1M6WCQ1_9BACT</name>
<evidence type="ECO:0000256" key="1">
    <source>
        <dbReference type="SAM" id="Coils"/>
    </source>
</evidence>
<keyword evidence="1" id="KW-0175">Coiled coil</keyword>
<dbReference type="EMBL" id="FRAW01000023">
    <property type="protein sequence ID" value="SHK91429.1"/>
    <property type="molecule type" value="Genomic_DNA"/>
</dbReference>